<reference evidence="1 2" key="1">
    <citation type="submission" date="2012-11" db="EMBL/GenBank/DDBJ databases">
        <authorList>
            <person name="Linke B."/>
        </authorList>
    </citation>
    <scope>NUCLEOTIDE SEQUENCE [LARGE SCALE GENOMIC DNA]</scope>
    <source>
        <strain evidence="2">CFBP 1232</strain>
    </source>
</reference>
<dbReference type="RefSeq" id="WP_004158532.1">
    <property type="nucleotide sequence ID" value="NZ_BAYW01000015.1"/>
</dbReference>
<accession>A0A831ERA7</accession>
<evidence type="ECO:0000313" key="1">
    <source>
        <dbReference type="EMBL" id="CCO94335.1"/>
    </source>
</evidence>
<sequence>MHNKNQLKDNLKQQRLLRFLSFTLGGVGLEGSYLQAAEEKRVKKLAGDILA</sequence>
<dbReference type="AlphaFoldDB" id="A0A831ERA7"/>
<organism evidence="1 2">
    <name type="scientific">Erwinia amylovora NBRC 12687 = CFBP 1232</name>
    <dbReference type="NCBI Taxonomy" id="1219359"/>
    <lineage>
        <taxon>Bacteria</taxon>
        <taxon>Pseudomonadati</taxon>
        <taxon>Pseudomonadota</taxon>
        <taxon>Gammaproteobacteria</taxon>
        <taxon>Enterobacterales</taxon>
        <taxon>Erwiniaceae</taxon>
        <taxon>Erwinia</taxon>
    </lineage>
</organism>
<comment type="caution">
    <text evidence="1">The sequence shown here is derived from an EMBL/GenBank/DDBJ whole genome shotgun (WGS) entry which is preliminary data.</text>
</comment>
<gene>
    <name evidence="1" type="ORF">BN437_2417</name>
</gene>
<reference evidence="1 2" key="2">
    <citation type="submission" date="2013-04" db="EMBL/GenBank/DDBJ databases">
        <title>Comparative genomics of 12 strains of Erwinia amylovora identifies a pan-genome with a large conserved core and provides insights into host specificity.</title>
        <authorList>
            <person name="Mann R.A."/>
            <person name="Smits T.H.M."/>
            <person name="Buehlmann A."/>
            <person name="Blom J."/>
            <person name="Goesmann A."/>
            <person name="Frey J.E."/>
            <person name="Plummer K.M."/>
            <person name="Beer S.V."/>
            <person name="Luck J."/>
            <person name="Duffy B."/>
            <person name="Rodoni B."/>
        </authorList>
    </citation>
    <scope>NUCLEOTIDE SEQUENCE [LARGE SCALE GENOMIC DNA]</scope>
    <source>
        <strain evidence="2">CFBP 1232</strain>
    </source>
</reference>
<name>A0A831ERA7_ERWAM</name>
<evidence type="ECO:0000313" key="2">
    <source>
        <dbReference type="Proteomes" id="UP000013111"/>
    </source>
</evidence>
<protein>
    <submittedName>
        <fullName evidence="1">Uncharacterized protein</fullName>
    </submittedName>
</protein>
<proteinExistence type="predicted"/>
<dbReference type="Proteomes" id="UP000013111">
    <property type="component" value="Unassembled WGS sequence"/>
</dbReference>
<dbReference type="GeneID" id="97606539"/>
<dbReference type="EMBL" id="CAPB01000024">
    <property type="protein sequence ID" value="CCO94335.1"/>
    <property type="molecule type" value="Genomic_DNA"/>
</dbReference>